<protein>
    <recommendedName>
        <fullName evidence="1">EH domain-containing protein</fullName>
    </recommendedName>
</protein>
<evidence type="ECO:0000313" key="3">
    <source>
        <dbReference type="Proteomes" id="UP001231189"/>
    </source>
</evidence>
<sequence>MLEEEEVRAYRPVLLREEEGRSEADLVLTDSGLAGCDARATLLHMEGMGMSAAGGPSLLLRWLIPSVFLLLMETTASQAWTPPSSLPCSFSRALTRSRCRPLCSLKILYIEKLKPLEVACQFNDFASPLLVHVGIGVCILPNWWSI</sequence>
<evidence type="ECO:0000259" key="1">
    <source>
        <dbReference type="Pfam" id="PF16880"/>
    </source>
</evidence>
<dbReference type="Gene3D" id="1.10.268.20">
    <property type="match status" value="1"/>
</dbReference>
<name>A0AAD8WNY2_LOLMU</name>
<dbReference type="EMBL" id="JAUUTY010000003">
    <property type="protein sequence ID" value="KAK1667253.1"/>
    <property type="molecule type" value="Genomic_DNA"/>
</dbReference>
<evidence type="ECO:0000313" key="2">
    <source>
        <dbReference type="EMBL" id="KAK1667253.1"/>
    </source>
</evidence>
<organism evidence="2 3">
    <name type="scientific">Lolium multiflorum</name>
    <name type="common">Italian ryegrass</name>
    <name type="synonym">Lolium perenne subsp. multiflorum</name>
    <dbReference type="NCBI Taxonomy" id="4521"/>
    <lineage>
        <taxon>Eukaryota</taxon>
        <taxon>Viridiplantae</taxon>
        <taxon>Streptophyta</taxon>
        <taxon>Embryophyta</taxon>
        <taxon>Tracheophyta</taxon>
        <taxon>Spermatophyta</taxon>
        <taxon>Magnoliopsida</taxon>
        <taxon>Liliopsida</taxon>
        <taxon>Poales</taxon>
        <taxon>Poaceae</taxon>
        <taxon>BOP clade</taxon>
        <taxon>Pooideae</taxon>
        <taxon>Poodae</taxon>
        <taxon>Poeae</taxon>
        <taxon>Poeae Chloroplast Group 2 (Poeae type)</taxon>
        <taxon>Loliodinae</taxon>
        <taxon>Loliinae</taxon>
        <taxon>Lolium</taxon>
    </lineage>
</organism>
<feature type="domain" description="EH" evidence="1">
    <location>
        <begin position="105"/>
        <end position="130"/>
    </location>
</feature>
<accession>A0AAD8WNY2</accession>
<dbReference type="Pfam" id="PF16880">
    <property type="entry name" value="EHD_N"/>
    <property type="match status" value="1"/>
</dbReference>
<proteinExistence type="predicted"/>
<comment type="caution">
    <text evidence="2">The sequence shown here is derived from an EMBL/GenBank/DDBJ whole genome shotgun (WGS) entry which is preliminary data.</text>
</comment>
<dbReference type="Proteomes" id="UP001231189">
    <property type="component" value="Unassembled WGS sequence"/>
</dbReference>
<gene>
    <name evidence="2" type="ORF">QYE76_055412</name>
</gene>
<dbReference type="InterPro" id="IPR031692">
    <property type="entry name" value="EHD_N"/>
</dbReference>
<keyword evidence="3" id="KW-1185">Reference proteome</keyword>
<dbReference type="AlphaFoldDB" id="A0AAD8WNY2"/>
<reference evidence="2" key="1">
    <citation type="submission" date="2023-07" db="EMBL/GenBank/DDBJ databases">
        <title>A chromosome-level genome assembly of Lolium multiflorum.</title>
        <authorList>
            <person name="Chen Y."/>
            <person name="Copetti D."/>
            <person name="Kolliker R."/>
            <person name="Studer B."/>
        </authorList>
    </citation>
    <scope>NUCLEOTIDE SEQUENCE</scope>
    <source>
        <strain evidence="2">02402/16</strain>
        <tissue evidence="2">Leaf</tissue>
    </source>
</reference>